<dbReference type="Pfam" id="PF06791">
    <property type="entry name" value="TMP_2"/>
    <property type="match status" value="1"/>
</dbReference>
<reference evidence="2 3" key="1">
    <citation type="submission" date="2022-10" db="EMBL/GenBank/DDBJ databases">
        <title>Pararhodobacter sp. nov., isolated from marine algae.</title>
        <authorList>
            <person name="Choi B.J."/>
            <person name="Kim J.M."/>
            <person name="Lee J.K."/>
            <person name="Choi D.G."/>
            <person name="Jeon C.O."/>
        </authorList>
    </citation>
    <scope>NUCLEOTIDE SEQUENCE [LARGE SCALE GENOMIC DNA]</scope>
    <source>
        <strain evidence="2 3">ZQ420</strain>
    </source>
</reference>
<dbReference type="EMBL" id="JAPDFL010000001">
    <property type="protein sequence ID" value="MCW1934123.1"/>
    <property type="molecule type" value="Genomic_DNA"/>
</dbReference>
<feature type="domain" description="Bacteriophage tail tape measure N-terminal" evidence="1">
    <location>
        <begin position="182"/>
        <end position="282"/>
    </location>
</feature>
<evidence type="ECO:0000313" key="3">
    <source>
        <dbReference type="Proteomes" id="UP001208938"/>
    </source>
</evidence>
<sequence length="957" mass="100721">MSGENLHLSMLLTAQADQARRELAATAQAARELAKAGPEVTGAMAPAKTALEGTARSAEALRTVAPAVATAFAPLSTTLTGTATAANTLQGAVAGLNRQTSAQSAELAATATETAAYRAELDRVRAQFNPLFAASRAYEQQLRDIADAERLGALGAQEAAAARDRASASLAPMTGTMTGLGRATSVNVMHTANLAAQFNDISVMALAMQNPLQLAMQQGTQINQVFTQMGGHRAAIRGLGPALMSIVSPASLATIGMIALGTMGVQALLSMRDGAASVDDALADLDERITALRETARLATPGGLEEAEARYGRITAEVERLIEARERLALIDARAALDAASATIGQTAGGRWYDFTLTDEASGVLALRRNLDLGRRDAEILRAEITRLGTLHEPAELAEQYGQLARMVEAVITGLGATDERRQFLADLLAAEDRARQIVALLESRGQQDTRRGAQMLADLEAEAAIRQAITRYGEDSRLVAELRVAAERRAFGETLRTLDISDALKDQLRQAWEAANGLAGTDMASGVARARAEAQAMADEIMRALNAAQSLSAQGAAALEDARIRSRYTDPVNQAYQLAAASMRRAQGVRRDGAEGVELAALDAEVNAAGRAAAEVARLNQERTALNRSRRDGARASAQEREAVLELISGLQTEIDLLRETDPVQQEMIRQREVLAAATQAERDQIEELIATRQRETEAQEASTRAMEGVRDLGRETLRGIIDDLRSGASAGEILTNVLDRVLDKIIEIGTEQLSDGLFGASGSSSGGLLGQLFGSLFGVKFNAKGAVVGAPTLFAYGDQPGQLGVMGEAGPEAIMPLSHAMGAGVGALIDGRETTLPLTRLASGKLGVAMPSGFAPQPFAQGGSFGHIPAPPTRAAANAQAATPAVVQLQPVLVNNTGTPMQVETEETTDARGQRQQKYILSEAVSAGLATPGGRGGQTLRSVYGLSRMSRRRQA</sequence>
<organism evidence="2 3">
    <name type="scientific">Pararhodobacter zhoushanensis</name>
    <dbReference type="NCBI Taxonomy" id="2479545"/>
    <lineage>
        <taxon>Bacteria</taxon>
        <taxon>Pseudomonadati</taxon>
        <taxon>Pseudomonadota</taxon>
        <taxon>Alphaproteobacteria</taxon>
        <taxon>Rhodobacterales</taxon>
        <taxon>Paracoccaceae</taxon>
        <taxon>Pararhodobacter</taxon>
    </lineage>
</organism>
<dbReference type="InterPro" id="IPR009628">
    <property type="entry name" value="Phage_tape_measure_N"/>
</dbReference>
<gene>
    <name evidence="2" type="ORF">OKW52_18140</name>
</gene>
<evidence type="ECO:0000259" key="1">
    <source>
        <dbReference type="Pfam" id="PF06791"/>
    </source>
</evidence>
<dbReference type="RefSeq" id="WP_264506948.1">
    <property type="nucleotide sequence ID" value="NZ_JAPDFL010000001.1"/>
</dbReference>
<accession>A0ABT3H341</accession>
<keyword evidence="3" id="KW-1185">Reference proteome</keyword>
<dbReference type="Proteomes" id="UP001208938">
    <property type="component" value="Unassembled WGS sequence"/>
</dbReference>
<comment type="caution">
    <text evidence="2">The sequence shown here is derived from an EMBL/GenBank/DDBJ whole genome shotgun (WGS) entry which is preliminary data.</text>
</comment>
<name>A0ABT3H341_9RHOB</name>
<protein>
    <submittedName>
        <fullName evidence="2">Phage tail length tape measure family protein</fullName>
    </submittedName>
</protein>
<evidence type="ECO:0000313" key="2">
    <source>
        <dbReference type="EMBL" id="MCW1934123.1"/>
    </source>
</evidence>
<proteinExistence type="predicted"/>